<dbReference type="InterPro" id="IPR007655">
    <property type="entry name" value="Slam_C"/>
</dbReference>
<feature type="non-terminal residue" evidence="2">
    <location>
        <position position="1"/>
    </location>
</feature>
<keyword evidence="3" id="KW-1185">Reference proteome</keyword>
<dbReference type="RefSeq" id="WP_171703363.1">
    <property type="nucleotide sequence ID" value="NZ_JABFHI010000016.1"/>
</dbReference>
<dbReference type="EMBL" id="JABFHI010000016">
    <property type="protein sequence ID" value="NOG32907.1"/>
    <property type="molecule type" value="Genomic_DNA"/>
</dbReference>
<gene>
    <name evidence="2" type="ORF">HLB35_16080</name>
</gene>
<reference evidence="2 3" key="1">
    <citation type="submission" date="2020-05" db="EMBL/GenBank/DDBJ databases">
        <authorList>
            <person name="Ruan W."/>
            <person name="Jeon C.O."/>
            <person name="Chun B.H."/>
        </authorList>
    </citation>
    <scope>NUCLEOTIDE SEQUENCE [LARGE SCALE GENOMIC DNA]</scope>
    <source>
        <strain evidence="2 3">TBZ9</strain>
    </source>
</reference>
<accession>A0A7Y3XAL7</accession>
<evidence type="ECO:0000313" key="3">
    <source>
        <dbReference type="Proteomes" id="UP000588806"/>
    </source>
</evidence>
<evidence type="ECO:0000259" key="1">
    <source>
        <dbReference type="Pfam" id="PF04575"/>
    </source>
</evidence>
<name>A0A7Y3XAL7_9GAMM</name>
<reference evidence="2 3" key="2">
    <citation type="submission" date="2020-06" db="EMBL/GenBank/DDBJ databases">
        <title>Halomonas songnenensis sp. nov., a moderately halophilic bacterium isolated from saline and alkaline soils.</title>
        <authorList>
            <person name="Jiang J."/>
            <person name="Pan Y."/>
        </authorList>
    </citation>
    <scope>NUCLEOTIDE SEQUENCE [LARGE SCALE GENOMIC DNA]</scope>
    <source>
        <strain evidence="2 3">TBZ9</strain>
    </source>
</reference>
<dbReference type="Proteomes" id="UP000588806">
    <property type="component" value="Unassembled WGS sequence"/>
</dbReference>
<sequence length="138" mass="15589">AESLDGTRSSWLGSGQYTLTPSSGIVGLLGVSRESTGLDMLNNTVYRGGLGYYRELFGGLTVLLQPEYAHADYDDITPAFGVERQDDLWRARLRLTNQQWVFKGFSPELTVIYSSRRSNIDLYSYDRNQVQLGFSKLY</sequence>
<organism evidence="2 3">
    <name type="scientific">Vreelandella azerica</name>
    <dbReference type="NCBI Taxonomy" id="2732867"/>
    <lineage>
        <taxon>Bacteria</taxon>
        <taxon>Pseudomonadati</taxon>
        <taxon>Pseudomonadota</taxon>
        <taxon>Gammaproteobacteria</taxon>
        <taxon>Oceanospirillales</taxon>
        <taxon>Halomonadaceae</taxon>
        <taxon>Vreelandella</taxon>
    </lineage>
</organism>
<proteinExistence type="predicted"/>
<evidence type="ECO:0000313" key="2">
    <source>
        <dbReference type="EMBL" id="NOG32907.1"/>
    </source>
</evidence>
<dbReference type="Pfam" id="PF04575">
    <property type="entry name" value="SlipAM"/>
    <property type="match status" value="1"/>
</dbReference>
<dbReference type="AlphaFoldDB" id="A0A7Y3XAL7"/>
<protein>
    <submittedName>
        <fullName evidence="2">DUF560 domain-containing protein</fullName>
    </submittedName>
</protein>
<comment type="caution">
    <text evidence="2">The sequence shown here is derived from an EMBL/GenBank/DDBJ whole genome shotgun (WGS) entry which is preliminary data.</text>
</comment>
<feature type="domain" description="Surface lipoprotein assembly modifier C-terminal" evidence="1">
    <location>
        <begin position="50"/>
        <end position="137"/>
    </location>
</feature>